<dbReference type="OrthoDB" id="6352818at2759"/>
<feature type="non-terminal residue" evidence="1">
    <location>
        <position position="1"/>
    </location>
</feature>
<dbReference type="EMBL" id="CP045897">
    <property type="protein sequence ID" value="QQP51440.1"/>
    <property type="molecule type" value="Genomic_DNA"/>
</dbReference>
<dbReference type="PANTHER" id="PTHR45913">
    <property type="entry name" value="EPM2A-INTERACTING PROTEIN 1"/>
    <property type="match status" value="1"/>
</dbReference>
<dbReference type="Proteomes" id="UP000595437">
    <property type="component" value="Chromosome 8"/>
</dbReference>
<organism evidence="1 2">
    <name type="scientific">Caligus rogercresseyi</name>
    <name type="common">Sea louse</name>
    <dbReference type="NCBI Taxonomy" id="217165"/>
    <lineage>
        <taxon>Eukaryota</taxon>
        <taxon>Metazoa</taxon>
        <taxon>Ecdysozoa</taxon>
        <taxon>Arthropoda</taxon>
        <taxon>Crustacea</taxon>
        <taxon>Multicrustacea</taxon>
        <taxon>Hexanauplia</taxon>
        <taxon>Copepoda</taxon>
        <taxon>Siphonostomatoida</taxon>
        <taxon>Caligidae</taxon>
        <taxon>Caligus</taxon>
    </lineage>
</organism>
<protein>
    <submittedName>
        <fullName evidence="1">Uncharacterized protein</fullName>
    </submittedName>
</protein>
<feature type="non-terminal residue" evidence="1">
    <location>
        <position position="51"/>
    </location>
</feature>
<sequence length="51" mass="5641">RVEELSSDLHSQLKERIKSFVAFSIALDESTDVADTAQFAIFIRGVDASLN</sequence>
<reference evidence="2" key="1">
    <citation type="submission" date="2021-01" db="EMBL/GenBank/DDBJ databases">
        <title>Caligus Genome Assembly.</title>
        <authorList>
            <person name="Gallardo-Escarate C."/>
        </authorList>
    </citation>
    <scope>NUCLEOTIDE SEQUENCE [LARGE SCALE GENOMIC DNA]</scope>
</reference>
<proteinExistence type="predicted"/>
<keyword evidence="2" id="KW-1185">Reference proteome</keyword>
<gene>
    <name evidence="1" type="ORF">FKW44_012809</name>
</gene>
<evidence type="ECO:0000313" key="1">
    <source>
        <dbReference type="EMBL" id="QQP51440.1"/>
    </source>
</evidence>
<accession>A0A7T8HK92</accession>
<evidence type="ECO:0000313" key="2">
    <source>
        <dbReference type="Proteomes" id="UP000595437"/>
    </source>
</evidence>
<dbReference type="PANTHER" id="PTHR45913:SF11">
    <property type="entry name" value="EPM2A-INTERACTING PROTEIN 1"/>
    <property type="match status" value="1"/>
</dbReference>
<name>A0A7T8HK92_CALRO</name>
<dbReference type="AlphaFoldDB" id="A0A7T8HK92"/>